<name>A0A2S4KQM6_9HYPO</name>
<dbReference type="Gene3D" id="3.40.50.720">
    <property type="entry name" value="NAD(P)-binding Rossmann-like Domain"/>
    <property type="match status" value="1"/>
</dbReference>
<dbReference type="InterPro" id="IPR036291">
    <property type="entry name" value="NAD(P)-bd_dom_sf"/>
</dbReference>
<organism evidence="4 5">
    <name type="scientific">Tolypocladium paradoxum</name>
    <dbReference type="NCBI Taxonomy" id="94208"/>
    <lineage>
        <taxon>Eukaryota</taxon>
        <taxon>Fungi</taxon>
        <taxon>Dikarya</taxon>
        <taxon>Ascomycota</taxon>
        <taxon>Pezizomycotina</taxon>
        <taxon>Sordariomycetes</taxon>
        <taxon>Hypocreomycetidae</taxon>
        <taxon>Hypocreales</taxon>
        <taxon>Ophiocordycipitaceae</taxon>
        <taxon>Tolypocladium</taxon>
    </lineage>
</organism>
<keyword evidence="1" id="KW-0521">NADP</keyword>
<reference evidence="4 5" key="1">
    <citation type="submission" date="2018-01" db="EMBL/GenBank/DDBJ databases">
        <title>Harnessing the power of phylogenomics to disentangle the directionality and signatures of interkingdom host jumping in the parasitic fungal genus Tolypocladium.</title>
        <authorList>
            <person name="Quandt C.A."/>
            <person name="Patterson W."/>
            <person name="Spatafora J.W."/>
        </authorList>
    </citation>
    <scope>NUCLEOTIDE SEQUENCE [LARGE SCALE GENOMIC DNA]</scope>
    <source>
        <strain evidence="4 5">NRBC 100945</strain>
    </source>
</reference>
<evidence type="ECO:0000313" key="4">
    <source>
        <dbReference type="EMBL" id="POR32494.1"/>
    </source>
</evidence>
<dbReference type="OrthoDB" id="16464at2759"/>
<dbReference type="STRING" id="94208.A0A2S4KQM6"/>
<accession>A0A2S4KQM6</accession>
<dbReference type="Proteomes" id="UP000237481">
    <property type="component" value="Unassembled WGS sequence"/>
</dbReference>
<evidence type="ECO:0000313" key="5">
    <source>
        <dbReference type="Proteomes" id="UP000237481"/>
    </source>
</evidence>
<dbReference type="InterPro" id="IPR001509">
    <property type="entry name" value="Epimerase_deHydtase"/>
</dbReference>
<dbReference type="AlphaFoldDB" id="A0A2S4KQM6"/>
<keyword evidence="5" id="KW-1185">Reference proteome</keyword>
<feature type="domain" description="NAD-dependent epimerase/dehydratase" evidence="3">
    <location>
        <begin position="3"/>
        <end position="200"/>
    </location>
</feature>
<dbReference type="PANTHER" id="PTHR43103">
    <property type="entry name" value="NUCLEOSIDE-DIPHOSPHATE-SUGAR EPIMERASE"/>
    <property type="match status" value="1"/>
</dbReference>
<evidence type="ECO:0000259" key="3">
    <source>
        <dbReference type="Pfam" id="PF01370"/>
    </source>
</evidence>
<dbReference type="Gene3D" id="3.90.25.10">
    <property type="entry name" value="UDP-galactose 4-epimerase, domain 1"/>
    <property type="match status" value="1"/>
</dbReference>
<evidence type="ECO:0000256" key="1">
    <source>
        <dbReference type="ARBA" id="ARBA00022857"/>
    </source>
</evidence>
<dbReference type="PANTHER" id="PTHR43103:SF3">
    <property type="entry name" value="ADP-L-GLYCERO-D-MANNO-HEPTOSE-6-EPIMERASE"/>
    <property type="match status" value="1"/>
</dbReference>
<proteinExistence type="predicted"/>
<dbReference type="EMBL" id="PKSG01000834">
    <property type="protein sequence ID" value="POR32494.1"/>
    <property type="molecule type" value="Genomic_DNA"/>
</dbReference>
<comment type="caution">
    <text evidence="4">The sequence shown here is derived from an EMBL/GenBank/DDBJ whole genome shotgun (WGS) entry which is preliminary data.</text>
</comment>
<evidence type="ECO:0000256" key="2">
    <source>
        <dbReference type="ARBA" id="ARBA00023277"/>
    </source>
</evidence>
<keyword evidence="2" id="KW-0119">Carbohydrate metabolism</keyword>
<dbReference type="SUPFAM" id="SSF51735">
    <property type="entry name" value="NAD(P)-binding Rossmann-fold domains"/>
    <property type="match status" value="1"/>
</dbReference>
<dbReference type="Pfam" id="PF01370">
    <property type="entry name" value="Epimerase"/>
    <property type="match status" value="1"/>
</dbReference>
<protein>
    <recommendedName>
        <fullName evidence="3">NAD-dependent epimerase/dehydratase domain-containing protein</fullName>
    </recommendedName>
</protein>
<sequence>MKVLITGAGGFVGQALAQVLLNDGHKVILTDIVEPKIPEVTSNNHQSATCIKTDLHDEPEAVLSKDLDAIYVFHGIMSAGSEDDFELGYRVNLHSTLRLLEAIRKICRGVRLIYASSCAAYGLPLPSMPSEATVCTPQSSYGVQKVMIEEVLNDYNRRGHVVAFTLRLPSITVRPGKPTQAASSWMSGIIREPLQGKESILPCPDDFKCWLCSPKTLVKNMKIALTLSGDCMPPHIRQVLLPGITETVRGMLGALKEVGGDEALKLVKREDASPEIKAMLDSWPFEFDVSKALGIGFAPDQPFRDTVEDFAKSLKEKSA</sequence>
<gene>
    <name evidence="4" type="ORF">TPAR_07270</name>
</gene>